<dbReference type="SMART" id="SM00398">
    <property type="entry name" value="HMG"/>
    <property type="match status" value="1"/>
</dbReference>
<feature type="domain" description="HMG box" evidence="5">
    <location>
        <begin position="99"/>
        <end position="168"/>
    </location>
</feature>
<evidence type="ECO:0000313" key="7">
    <source>
        <dbReference type="Proteomes" id="UP000053424"/>
    </source>
</evidence>
<dbReference type="Proteomes" id="UP000053424">
    <property type="component" value="Unassembled WGS sequence"/>
</dbReference>
<dbReference type="GO" id="GO:0001228">
    <property type="term" value="F:DNA-binding transcription activator activity, RNA polymerase II-specific"/>
    <property type="evidence" value="ECO:0007669"/>
    <property type="project" value="TreeGrafter"/>
</dbReference>
<dbReference type="InterPro" id="IPR036910">
    <property type="entry name" value="HMG_box_dom_sf"/>
</dbReference>
<name>A0A0C3BE09_HEBCY</name>
<dbReference type="InterPro" id="IPR050140">
    <property type="entry name" value="SRY-related_HMG-box_TF-like"/>
</dbReference>
<feature type="region of interest" description="Disordered" evidence="4">
    <location>
        <begin position="180"/>
        <end position="221"/>
    </location>
</feature>
<dbReference type="InterPro" id="IPR009071">
    <property type="entry name" value="HMG_box_dom"/>
</dbReference>
<evidence type="ECO:0000313" key="6">
    <source>
        <dbReference type="EMBL" id="KIM35035.1"/>
    </source>
</evidence>
<accession>A0A0C3BE09</accession>
<sequence>MPLDPDRDLANEDFDEDDMPPLVDDNPSPTYTFSPGMTPLSFTSTSASTATRDINLQSSTSLISTPPTSPVTPDEGTSTFSMPLAQARPSGKRRDPSYIPRPPNAFILFRCAFIKEQNVPGKVEGNHSKLSKIIGLCWRQLAPEEREKWEAKAIVAQAEHRAHYPDWRFRPGANALVKSKVKDEGGTVTTRRRSVRSRTKDVPAPEEREDDDFVVSEPKGM</sequence>
<dbReference type="EMBL" id="KN831834">
    <property type="protein sequence ID" value="KIM35035.1"/>
    <property type="molecule type" value="Genomic_DNA"/>
</dbReference>
<dbReference type="PROSITE" id="PS50118">
    <property type="entry name" value="HMG_BOX_2"/>
    <property type="match status" value="1"/>
</dbReference>
<protein>
    <recommendedName>
        <fullName evidence="5">HMG box domain-containing protein</fullName>
    </recommendedName>
</protein>
<dbReference type="HOGENOM" id="CLU_1250812_0_0_1"/>
<feature type="compositionally biased region" description="Basic and acidic residues" evidence="4">
    <location>
        <begin position="1"/>
        <end position="10"/>
    </location>
</feature>
<reference evidence="6 7" key="1">
    <citation type="submission" date="2014-04" db="EMBL/GenBank/DDBJ databases">
        <authorList>
            <consortium name="DOE Joint Genome Institute"/>
            <person name="Kuo A."/>
            <person name="Gay G."/>
            <person name="Dore J."/>
            <person name="Kohler A."/>
            <person name="Nagy L.G."/>
            <person name="Floudas D."/>
            <person name="Copeland A."/>
            <person name="Barry K.W."/>
            <person name="Cichocki N."/>
            <person name="Veneault-Fourrey C."/>
            <person name="LaButti K."/>
            <person name="Lindquist E.A."/>
            <person name="Lipzen A."/>
            <person name="Lundell T."/>
            <person name="Morin E."/>
            <person name="Murat C."/>
            <person name="Sun H."/>
            <person name="Tunlid A."/>
            <person name="Henrissat B."/>
            <person name="Grigoriev I.V."/>
            <person name="Hibbett D.S."/>
            <person name="Martin F."/>
            <person name="Nordberg H.P."/>
            <person name="Cantor M.N."/>
            <person name="Hua S.X."/>
        </authorList>
    </citation>
    <scope>NUCLEOTIDE SEQUENCE [LARGE SCALE GENOMIC DNA]</scope>
    <source>
        <strain evidence="7">h7</strain>
    </source>
</reference>
<evidence type="ECO:0000256" key="4">
    <source>
        <dbReference type="SAM" id="MobiDB-lite"/>
    </source>
</evidence>
<dbReference type="CDD" id="cd01389">
    <property type="entry name" value="HMG-box_ROX1-like"/>
    <property type="match status" value="1"/>
</dbReference>
<dbReference type="PANTHER" id="PTHR10270:SF161">
    <property type="entry name" value="SEX-DETERMINING REGION Y PROTEIN"/>
    <property type="match status" value="1"/>
</dbReference>
<dbReference type="PANTHER" id="PTHR10270">
    <property type="entry name" value="SOX TRANSCRIPTION FACTOR"/>
    <property type="match status" value="1"/>
</dbReference>
<dbReference type="OrthoDB" id="6247875at2759"/>
<keyword evidence="7" id="KW-1185">Reference proteome</keyword>
<evidence type="ECO:0000256" key="2">
    <source>
        <dbReference type="ARBA" id="ARBA00023163"/>
    </source>
</evidence>
<evidence type="ECO:0000259" key="5">
    <source>
        <dbReference type="PROSITE" id="PS50118"/>
    </source>
</evidence>
<keyword evidence="2" id="KW-0804">Transcription</keyword>
<dbReference type="GO" id="GO:0005634">
    <property type="term" value="C:nucleus"/>
    <property type="evidence" value="ECO:0007669"/>
    <property type="project" value="UniProtKB-UniRule"/>
</dbReference>
<dbReference type="GO" id="GO:0000978">
    <property type="term" value="F:RNA polymerase II cis-regulatory region sequence-specific DNA binding"/>
    <property type="evidence" value="ECO:0007669"/>
    <property type="project" value="TreeGrafter"/>
</dbReference>
<organism evidence="6 7">
    <name type="scientific">Hebeloma cylindrosporum</name>
    <dbReference type="NCBI Taxonomy" id="76867"/>
    <lineage>
        <taxon>Eukaryota</taxon>
        <taxon>Fungi</taxon>
        <taxon>Dikarya</taxon>
        <taxon>Basidiomycota</taxon>
        <taxon>Agaricomycotina</taxon>
        <taxon>Agaricomycetes</taxon>
        <taxon>Agaricomycetidae</taxon>
        <taxon>Agaricales</taxon>
        <taxon>Agaricineae</taxon>
        <taxon>Hymenogastraceae</taxon>
        <taxon>Hebeloma</taxon>
    </lineage>
</organism>
<feature type="region of interest" description="Disordered" evidence="4">
    <location>
        <begin position="1"/>
        <end position="99"/>
    </location>
</feature>
<keyword evidence="3" id="KW-0539">Nucleus</keyword>
<proteinExistence type="predicted"/>
<dbReference type="STRING" id="686832.A0A0C3BE09"/>
<dbReference type="Pfam" id="PF00505">
    <property type="entry name" value="HMG_box"/>
    <property type="match status" value="1"/>
</dbReference>
<dbReference type="GO" id="GO:0030154">
    <property type="term" value="P:cell differentiation"/>
    <property type="evidence" value="ECO:0007669"/>
    <property type="project" value="TreeGrafter"/>
</dbReference>
<evidence type="ECO:0000256" key="3">
    <source>
        <dbReference type="PROSITE-ProRule" id="PRU00267"/>
    </source>
</evidence>
<gene>
    <name evidence="6" type="ORF">M413DRAFT_449918</name>
</gene>
<reference evidence="7" key="2">
    <citation type="submission" date="2015-01" db="EMBL/GenBank/DDBJ databases">
        <title>Evolutionary Origins and Diversification of the Mycorrhizal Mutualists.</title>
        <authorList>
            <consortium name="DOE Joint Genome Institute"/>
            <consortium name="Mycorrhizal Genomics Consortium"/>
            <person name="Kohler A."/>
            <person name="Kuo A."/>
            <person name="Nagy L.G."/>
            <person name="Floudas D."/>
            <person name="Copeland A."/>
            <person name="Barry K.W."/>
            <person name="Cichocki N."/>
            <person name="Veneault-Fourrey C."/>
            <person name="LaButti K."/>
            <person name="Lindquist E.A."/>
            <person name="Lipzen A."/>
            <person name="Lundell T."/>
            <person name="Morin E."/>
            <person name="Murat C."/>
            <person name="Riley R."/>
            <person name="Ohm R."/>
            <person name="Sun H."/>
            <person name="Tunlid A."/>
            <person name="Henrissat B."/>
            <person name="Grigoriev I.V."/>
            <person name="Hibbett D.S."/>
            <person name="Martin F."/>
        </authorList>
    </citation>
    <scope>NUCLEOTIDE SEQUENCE [LARGE SCALE GENOMIC DNA]</scope>
    <source>
        <strain evidence="7">h7</strain>
    </source>
</reference>
<feature type="compositionally biased region" description="Low complexity" evidence="4">
    <location>
        <begin position="41"/>
        <end position="51"/>
    </location>
</feature>
<evidence type="ECO:0000256" key="1">
    <source>
        <dbReference type="ARBA" id="ARBA00023125"/>
    </source>
</evidence>
<dbReference type="SUPFAM" id="SSF47095">
    <property type="entry name" value="HMG-box"/>
    <property type="match status" value="1"/>
</dbReference>
<feature type="DNA-binding region" description="HMG box" evidence="3">
    <location>
        <begin position="99"/>
        <end position="168"/>
    </location>
</feature>
<dbReference type="Gene3D" id="1.10.30.10">
    <property type="entry name" value="High mobility group box domain"/>
    <property type="match status" value="1"/>
</dbReference>
<dbReference type="AlphaFoldDB" id="A0A0C3BE09"/>
<keyword evidence="1 3" id="KW-0238">DNA-binding</keyword>